<evidence type="ECO:0000313" key="14">
    <source>
        <dbReference type="Proteomes" id="UP001501138"/>
    </source>
</evidence>
<proteinExistence type="predicted"/>
<sequence>MRDMDRGPLDRWRPRLFLGVALAVVVLVGTVGASHWQPGARDLDLLGLALALVGPALVILRPRPPALAVLLAVGAIGAYLALGYAWGPALGGSVGVLVTVLLTGPARTSRVLAWSGAALMWGAVLTAATLREDDPRLAGLVGGAAWTAVALLIATGIRERIARAAAWRAAREERERTAVATERLHIARELHDVLAHSLSAINVQAGVGLHLLDRDPEQARSALASIKETSRDALDEVRAVLGVVRGETPDGDTVDGTPAAGAAATGAAAVGAAAASRGPTWDLAALPRLAEPLRARGTDVHFDVDPGGPVPAHVAGVVFRVVQESLTNVGRHAPRAGSVLVHVGREGGRLRVSVADDGGPLGPLAAGRPGYGLRGMRERVEGAGGTLRTGHQAADVGGTPEGGFVVDATIPLAAPPAPGPSGPGHAAGGPASDDTASGREVPDPRHTPGDREPDTSPGREGE</sequence>
<evidence type="ECO:0000256" key="2">
    <source>
        <dbReference type="ARBA" id="ARBA00012438"/>
    </source>
</evidence>
<organism evidence="13 14">
    <name type="scientific">Isoptericola hypogeus</name>
    <dbReference type="NCBI Taxonomy" id="300179"/>
    <lineage>
        <taxon>Bacteria</taxon>
        <taxon>Bacillati</taxon>
        <taxon>Actinomycetota</taxon>
        <taxon>Actinomycetes</taxon>
        <taxon>Micrococcales</taxon>
        <taxon>Promicromonosporaceae</taxon>
        <taxon>Isoptericola</taxon>
    </lineage>
</organism>
<dbReference type="PANTHER" id="PTHR24421">
    <property type="entry name" value="NITRATE/NITRITE SENSOR PROTEIN NARX-RELATED"/>
    <property type="match status" value="1"/>
</dbReference>
<evidence type="ECO:0000256" key="5">
    <source>
        <dbReference type="ARBA" id="ARBA00022741"/>
    </source>
</evidence>
<evidence type="ECO:0000313" key="13">
    <source>
        <dbReference type="EMBL" id="GAA1715525.1"/>
    </source>
</evidence>
<dbReference type="CDD" id="cd16917">
    <property type="entry name" value="HATPase_UhpB-NarQ-NarX-like"/>
    <property type="match status" value="1"/>
</dbReference>
<gene>
    <name evidence="13" type="ORF">GCM10009809_09620</name>
</gene>
<keyword evidence="8" id="KW-0902">Two-component regulatory system</keyword>
<dbReference type="EC" id="2.7.13.3" evidence="2"/>
<dbReference type="PANTHER" id="PTHR24421:SF10">
    <property type="entry name" value="NITRATE_NITRITE SENSOR PROTEIN NARQ"/>
    <property type="match status" value="1"/>
</dbReference>
<evidence type="ECO:0000256" key="6">
    <source>
        <dbReference type="ARBA" id="ARBA00022777"/>
    </source>
</evidence>
<feature type="transmembrane region" description="Helical" evidence="10">
    <location>
        <begin position="137"/>
        <end position="157"/>
    </location>
</feature>
<feature type="transmembrane region" description="Helical" evidence="10">
    <location>
        <begin position="43"/>
        <end position="60"/>
    </location>
</feature>
<comment type="catalytic activity">
    <reaction evidence="1">
        <text>ATP + protein L-histidine = ADP + protein N-phospho-L-histidine.</text>
        <dbReference type="EC" id="2.7.13.3"/>
    </reaction>
</comment>
<keyword evidence="3" id="KW-0597">Phosphoprotein</keyword>
<dbReference type="InterPro" id="IPR003594">
    <property type="entry name" value="HATPase_dom"/>
</dbReference>
<feature type="domain" description="Signal transduction histidine kinase subgroup 3 dimerisation and phosphoacceptor" evidence="12">
    <location>
        <begin position="182"/>
        <end position="245"/>
    </location>
</feature>
<feature type="domain" description="Histidine kinase/HSP90-like ATPase" evidence="11">
    <location>
        <begin position="318"/>
        <end position="413"/>
    </location>
</feature>
<keyword evidence="14" id="KW-1185">Reference proteome</keyword>
<evidence type="ECO:0000256" key="10">
    <source>
        <dbReference type="SAM" id="Phobius"/>
    </source>
</evidence>
<evidence type="ECO:0000256" key="1">
    <source>
        <dbReference type="ARBA" id="ARBA00000085"/>
    </source>
</evidence>
<dbReference type="InterPro" id="IPR011712">
    <property type="entry name" value="Sig_transdc_His_kin_sub3_dim/P"/>
</dbReference>
<evidence type="ECO:0000256" key="4">
    <source>
        <dbReference type="ARBA" id="ARBA00022679"/>
    </source>
</evidence>
<evidence type="ECO:0000256" key="7">
    <source>
        <dbReference type="ARBA" id="ARBA00022840"/>
    </source>
</evidence>
<name>A0ABP4V0G2_9MICO</name>
<dbReference type="Pfam" id="PF07730">
    <property type="entry name" value="HisKA_3"/>
    <property type="match status" value="1"/>
</dbReference>
<feature type="transmembrane region" description="Helical" evidence="10">
    <location>
        <begin position="111"/>
        <end position="130"/>
    </location>
</feature>
<protein>
    <recommendedName>
        <fullName evidence="2">histidine kinase</fullName>
        <ecNumber evidence="2">2.7.13.3</ecNumber>
    </recommendedName>
</protein>
<dbReference type="EMBL" id="BAAAPM010000003">
    <property type="protein sequence ID" value="GAA1715525.1"/>
    <property type="molecule type" value="Genomic_DNA"/>
</dbReference>
<reference evidence="14" key="1">
    <citation type="journal article" date="2019" name="Int. J. Syst. Evol. Microbiol.">
        <title>The Global Catalogue of Microorganisms (GCM) 10K type strain sequencing project: providing services to taxonomists for standard genome sequencing and annotation.</title>
        <authorList>
            <consortium name="The Broad Institute Genomics Platform"/>
            <consortium name="The Broad Institute Genome Sequencing Center for Infectious Disease"/>
            <person name="Wu L."/>
            <person name="Ma J."/>
        </authorList>
    </citation>
    <scope>NUCLEOTIDE SEQUENCE [LARGE SCALE GENOMIC DNA]</scope>
    <source>
        <strain evidence="14">JCM 15589</strain>
    </source>
</reference>
<evidence type="ECO:0000256" key="3">
    <source>
        <dbReference type="ARBA" id="ARBA00022553"/>
    </source>
</evidence>
<evidence type="ECO:0000256" key="9">
    <source>
        <dbReference type="SAM" id="MobiDB-lite"/>
    </source>
</evidence>
<evidence type="ECO:0000259" key="12">
    <source>
        <dbReference type="Pfam" id="PF07730"/>
    </source>
</evidence>
<dbReference type="Pfam" id="PF02518">
    <property type="entry name" value="HATPase_c"/>
    <property type="match status" value="1"/>
</dbReference>
<comment type="caution">
    <text evidence="13">The sequence shown here is derived from an EMBL/GenBank/DDBJ whole genome shotgun (WGS) entry which is preliminary data.</text>
</comment>
<dbReference type="InterPro" id="IPR050482">
    <property type="entry name" value="Sensor_HK_TwoCompSys"/>
</dbReference>
<feature type="transmembrane region" description="Helical" evidence="10">
    <location>
        <begin position="67"/>
        <end position="87"/>
    </location>
</feature>
<dbReference type="InterPro" id="IPR036890">
    <property type="entry name" value="HATPase_C_sf"/>
</dbReference>
<keyword evidence="5" id="KW-0547">Nucleotide-binding</keyword>
<keyword evidence="10" id="KW-1133">Transmembrane helix</keyword>
<evidence type="ECO:0000256" key="8">
    <source>
        <dbReference type="ARBA" id="ARBA00023012"/>
    </source>
</evidence>
<keyword evidence="4" id="KW-0808">Transferase</keyword>
<evidence type="ECO:0000259" key="11">
    <source>
        <dbReference type="Pfam" id="PF02518"/>
    </source>
</evidence>
<dbReference type="Proteomes" id="UP001501138">
    <property type="component" value="Unassembled WGS sequence"/>
</dbReference>
<feature type="region of interest" description="Disordered" evidence="9">
    <location>
        <begin position="410"/>
        <end position="462"/>
    </location>
</feature>
<keyword evidence="10" id="KW-0812">Transmembrane</keyword>
<keyword evidence="6" id="KW-0418">Kinase</keyword>
<dbReference type="Gene3D" id="1.20.5.1930">
    <property type="match status" value="1"/>
</dbReference>
<accession>A0ABP4V0G2</accession>
<dbReference type="Gene3D" id="3.30.565.10">
    <property type="entry name" value="Histidine kinase-like ATPase, C-terminal domain"/>
    <property type="match status" value="1"/>
</dbReference>
<dbReference type="SUPFAM" id="SSF55874">
    <property type="entry name" value="ATPase domain of HSP90 chaperone/DNA topoisomerase II/histidine kinase"/>
    <property type="match status" value="1"/>
</dbReference>
<keyword evidence="7" id="KW-0067">ATP-binding</keyword>
<feature type="compositionally biased region" description="Basic and acidic residues" evidence="9">
    <location>
        <begin position="436"/>
        <end position="462"/>
    </location>
</feature>
<keyword evidence="10" id="KW-0472">Membrane</keyword>